<evidence type="ECO:0000256" key="10">
    <source>
        <dbReference type="ARBA" id="ARBA00022989"/>
    </source>
</evidence>
<evidence type="ECO:0000256" key="11">
    <source>
        <dbReference type="ARBA" id="ARBA00023136"/>
    </source>
</evidence>
<evidence type="ECO:0000256" key="13">
    <source>
        <dbReference type="SAM" id="Phobius"/>
    </source>
</evidence>
<keyword evidence="6 13" id="KW-0812">Transmembrane</keyword>
<proteinExistence type="predicted"/>
<dbReference type="GO" id="GO:0005886">
    <property type="term" value="C:plasma membrane"/>
    <property type="evidence" value="ECO:0007669"/>
    <property type="project" value="UniProtKB-SubCell"/>
</dbReference>
<keyword evidence="8" id="KW-0133">Cell shape</keyword>
<evidence type="ECO:0000256" key="6">
    <source>
        <dbReference type="ARBA" id="ARBA00022692"/>
    </source>
</evidence>
<dbReference type="AlphaFoldDB" id="A0A2G9ZK95"/>
<evidence type="ECO:0000256" key="8">
    <source>
        <dbReference type="ARBA" id="ARBA00022960"/>
    </source>
</evidence>
<evidence type="ECO:0000259" key="15">
    <source>
        <dbReference type="Pfam" id="PF03717"/>
    </source>
</evidence>
<keyword evidence="4" id="KW-0997">Cell inner membrane</keyword>
<dbReference type="GO" id="GO:0008658">
    <property type="term" value="F:penicillin binding"/>
    <property type="evidence" value="ECO:0007669"/>
    <property type="project" value="InterPro"/>
</dbReference>
<evidence type="ECO:0000256" key="2">
    <source>
        <dbReference type="ARBA" id="ARBA00004236"/>
    </source>
</evidence>
<evidence type="ECO:0000256" key="3">
    <source>
        <dbReference type="ARBA" id="ARBA00022475"/>
    </source>
</evidence>
<protein>
    <submittedName>
        <fullName evidence="16">Penicillin-binding protein 2</fullName>
    </submittedName>
</protein>
<evidence type="ECO:0000256" key="1">
    <source>
        <dbReference type="ARBA" id="ARBA00004167"/>
    </source>
</evidence>
<sequence>MFFSFLGKKNYPHDPFQIQENGVFGRLKNTARRQWTEDFFLYQTLPCERVGQEIGLAAFSLVFVVVMLLAGLLLGRTAWLQVAKGEYYYDLAEGNRIRLTRLEPKRGIIYDRRLVPLVRNVSNFLLYLVPADLPSDQEARAGLLAEISQLVGPEPAAEMTAALAMIPSRSLEIFQPLFVADNIPYEQAMRIFLKINDWPGVFLDNKTRREYNQLSPSLSHVLGYIGKISAEEIKSRGPDYLPIDYIGKMGVEYFWENELRGQNGQKQVEVNALGKEKKIISQKLSQDGQNLILSVDVLAQKKLEEILLAYLKKLKLNKAVAIALDPANGEIIALVSLPAYNNNIFARGITSGEYRQLLNDPDKPLFNRAVSGEFPSGSTIKPLWAAAALEEGIINENTTFLSTGGLRIGEWFFPDWRAGGHGQVNVRRAIAESVNTFFYYIGGGYEDFQGLGIDRLRSYGEKFGLGAQTGIDLTGESTGLLPSPSWKEEQKQERWYIGDTYHVAIGQGNLLVTPLQVAAYTAVFANGGVLYRPHLVRNIVSADLSSAFAIDNVPVRSGFISPKNINIVRQGMRQAVTAGSARRLNSLPVAAAGKTGTAQWAKDQPEHAWFTGFAPWEEPRIVVTVLVEAAGEGSDIAVPIVEEFWDWYFRRDPEEE</sequence>
<keyword evidence="3" id="KW-1003">Cell membrane</keyword>
<evidence type="ECO:0000256" key="7">
    <source>
        <dbReference type="ARBA" id="ARBA00022801"/>
    </source>
</evidence>
<dbReference type="PANTHER" id="PTHR30627">
    <property type="entry name" value="PEPTIDOGLYCAN D,D-TRANSPEPTIDASE"/>
    <property type="match status" value="1"/>
</dbReference>
<dbReference type="GO" id="GO:0009252">
    <property type="term" value="P:peptidoglycan biosynthetic process"/>
    <property type="evidence" value="ECO:0007669"/>
    <property type="project" value="UniProtKB-KW"/>
</dbReference>
<dbReference type="InterPro" id="IPR036138">
    <property type="entry name" value="PBP_dimer_sf"/>
</dbReference>
<evidence type="ECO:0000256" key="12">
    <source>
        <dbReference type="ARBA" id="ARBA00023316"/>
    </source>
</evidence>
<dbReference type="SUPFAM" id="SSF56519">
    <property type="entry name" value="Penicillin binding protein dimerisation domain"/>
    <property type="match status" value="1"/>
</dbReference>
<dbReference type="GO" id="GO:0071555">
    <property type="term" value="P:cell wall organization"/>
    <property type="evidence" value="ECO:0007669"/>
    <property type="project" value="UniProtKB-KW"/>
</dbReference>
<dbReference type="Gene3D" id="3.40.710.10">
    <property type="entry name" value="DD-peptidase/beta-lactamase superfamily"/>
    <property type="match status" value="1"/>
</dbReference>
<evidence type="ECO:0000256" key="5">
    <source>
        <dbReference type="ARBA" id="ARBA00022670"/>
    </source>
</evidence>
<evidence type="ECO:0000259" key="14">
    <source>
        <dbReference type="Pfam" id="PF00905"/>
    </source>
</evidence>
<evidence type="ECO:0000313" key="17">
    <source>
        <dbReference type="Proteomes" id="UP000230729"/>
    </source>
</evidence>
<dbReference type="GO" id="GO:0009002">
    <property type="term" value="F:serine-type D-Ala-D-Ala carboxypeptidase activity"/>
    <property type="evidence" value="ECO:0007669"/>
    <property type="project" value="InterPro"/>
</dbReference>
<comment type="caution">
    <text evidence="16">The sequence shown here is derived from an EMBL/GenBank/DDBJ whole genome shotgun (WGS) entry which is preliminary data.</text>
</comment>
<dbReference type="Proteomes" id="UP000230729">
    <property type="component" value="Unassembled WGS sequence"/>
</dbReference>
<keyword evidence="11 13" id="KW-0472">Membrane</keyword>
<keyword evidence="12" id="KW-0961">Cell wall biogenesis/degradation</keyword>
<dbReference type="EMBL" id="PCSD01000085">
    <property type="protein sequence ID" value="PIP33595.1"/>
    <property type="molecule type" value="Genomic_DNA"/>
</dbReference>
<accession>A0A2G9ZK95</accession>
<dbReference type="PANTHER" id="PTHR30627:SF2">
    <property type="entry name" value="PEPTIDOGLYCAN D,D-TRANSPEPTIDASE MRDA"/>
    <property type="match status" value="1"/>
</dbReference>
<evidence type="ECO:0000256" key="9">
    <source>
        <dbReference type="ARBA" id="ARBA00022984"/>
    </source>
</evidence>
<dbReference type="InterPro" id="IPR005311">
    <property type="entry name" value="PBP_dimer"/>
</dbReference>
<feature type="domain" description="Penicillin-binding protein dimerisation" evidence="15">
    <location>
        <begin position="102"/>
        <end position="277"/>
    </location>
</feature>
<keyword evidence="5" id="KW-0645">Protease</keyword>
<evidence type="ECO:0000256" key="4">
    <source>
        <dbReference type="ARBA" id="ARBA00022519"/>
    </source>
</evidence>
<dbReference type="NCBIfam" id="TIGR03423">
    <property type="entry name" value="pbp2_mrdA"/>
    <property type="match status" value="1"/>
</dbReference>
<dbReference type="GO" id="GO:0071972">
    <property type="term" value="F:peptidoglycan L,D-transpeptidase activity"/>
    <property type="evidence" value="ECO:0007669"/>
    <property type="project" value="TreeGrafter"/>
</dbReference>
<dbReference type="Gene3D" id="3.90.1310.10">
    <property type="entry name" value="Penicillin-binding protein 2a (Domain 2)"/>
    <property type="match status" value="1"/>
</dbReference>
<name>A0A2G9ZK95_9BACT</name>
<comment type="subcellular location">
    <subcellularLocation>
        <location evidence="2">Cell membrane</location>
    </subcellularLocation>
    <subcellularLocation>
        <location evidence="1">Membrane</location>
        <topology evidence="1">Single-pass membrane protein</topology>
    </subcellularLocation>
</comment>
<dbReference type="Gene3D" id="3.30.1390.30">
    <property type="entry name" value="Penicillin-binding protein 2a, domain 3"/>
    <property type="match status" value="1"/>
</dbReference>
<dbReference type="InterPro" id="IPR001460">
    <property type="entry name" value="PCN-bd_Tpept"/>
</dbReference>
<keyword evidence="7" id="KW-0378">Hydrolase</keyword>
<dbReference type="InterPro" id="IPR017790">
    <property type="entry name" value="Penicillin-binding_protein_2"/>
</dbReference>
<feature type="transmembrane region" description="Helical" evidence="13">
    <location>
        <begin position="54"/>
        <end position="74"/>
    </location>
</feature>
<keyword evidence="9" id="KW-0573">Peptidoglycan synthesis</keyword>
<dbReference type="GO" id="GO:0008360">
    <property type="term" value="P:regulation of cell shape"/>
    <property type="evidence" value="ECO:0007669"/>
    <property type="project" value="UniProtKB-KW"/>
</dbReference>
<dbReference type="Pfam" id="PF00905">
    <property type="entry name" value="Transpeptidase"/>
    <property type="match status" value="1"/>
</dbReference>
<evidence type="ECO:0000313" key="16">
    <source>
        <dbReference type="EMBL" id="PIP33595.1"/>
    </source>
</evidence>
<feature type="domain" description="Penicillin-binding protein transpeptidase" evidence="14">
    <location>
        <begin position="320"/>
        <end position="643"/>
    </location>
</feature>
<dbReference type="Pfam" id="PF03717">
    <property type="entry name" value="PBP_dimer"/>
    <property type="match status" value="1"/>
</dbReference>
<dbReference type="InterPro" id="IPR050515">
    <property type="entry name" value="Beta-lactam/transpept"/>
</dbReference>
<dbReference type="GO" id="GO:0006508">
    <property type="term" value="P:proteolysis"/>
    <property type="evidence" value="ECO:0007669"/>
    <property type="project" value="UniProtKB-KW"/>
</dbReference>
<gene>
    <name evidence="16" type="primary">mrdA</name>
    <name evidence="16" type="ORF">COX22_03575</name>
</gene>
<dbReference type="SUPFAM" id="SSF56601">
    <property type="entry name" value="beta-lactamase/transpeptidase-like"/>
    <property type="match status" value="1"/>
</dbReference>
<dbReference type="InterPro" id="IPR012338">
    <property type="entry name" value="Beta-lactam/transpept-like"/>
</dbReference>
<organism evidence="16 17">
    <name type="scientific">Candidatus Falkowbacteria bacterium CG23_combo_of_CG06-09_8_20_14_all_49_15</name>
    <dbReference type="NCBI Taxonomy" id="1974572"/>
    <lineage>
        <taxon>Bacteria</taxon>
        <taxon>Candidatus Falkowiibacteriota</taxon>
    </lineage>
</organism>
<reference evidence="16 17" key="1">
    <citation type="submission" date="2017-09" db="EMBL/GenBank/DDBJ databases">
        <title>Depth-based differentiation of microbial function through sediment-hosted aquifers and enrichment of novel symbionts in the deep terrestrial subsurface.</title>
        <authorList>
            <person name="Probst A.J."/>
            <person name="Ladd B."/>
            <person name="Jarett J.K."/>
            <person name="Geller-Mcgrath D.E."/>
            <person name="Sieber C.M."/>
            <person name="Emerson J.B."/>
            <person name="Anantharaman K."/>
            <person name="Thomas B.C."/>
            <person name="Malmstrom R."/>
            <person name="Stieglmeier M."/>
            <person name="Klingl A."/>
            <person name="Woyke T."/>
            <person name="Ryan C.M."/>
            <person name="Banfield J.F."/>
        </authorList>
    </citation>
    <scope>NUCLEOTIDE SEQUENCE [LARGE SCALE GENOMIC DNA]</scope>
    <source>
        <strain evidence="16">CG23_combo_of_CG06-09_8_20_14_all_49_15</strain>
    </source>
</reference>
<keyword evidence="10 13" id="KW-1133">Transmembrane helix</keyword>